<organism evidence="2 3">
    <name type="scientific">Propionispora hippei DSM 15287</name>
    <dbReference type="NCBI Taxonomy" id="1123003"/>
    <lineage>
        <taxon>Bacteria</taxon>
        <taxon>Bacillati</taxon>
        <taxon>Bacillota</taxon>
        <taxon>Negativicutes</taxon>
        <taxon>Selenomonadales</taxon>
        <taxon>Sporomusaceae</taxon>
        <taxon>Propionispora</taxon>
    </lineage>
</organism>
<evidence type="ECO:0000313" key="2">
    <source>
        <dbReference type="EMBL" id="SHJ23538.1"/>
    </source>
</evidence>
<name>A0A1M6HN10_9FIRM</name>
<feature type="region of interest" description="Disordered" evidence="1">
    <location>
        <begin position="480"/>
        <end position="515"/>
    </location>
</feature>
<evidence type="ECO:0000256" key="1">
    <source>
        <dbReference type="SAM" id="MobiDB-lite"/>
    </source>
</evidence>
<dbReference type="AlphaFoldDB" id="A0A1M6HN10"/>
<feature type="compositionally biased region" description="Gly residues" evidence="1">
    <location>
        <begin position="503"/>
        <end position="515"/>
    </location>
</feature>
<keyword evidence="3" id="KW-1185">Reference proteome</keyword>
<proteinExistence type="predicted"/>
<sequence>MGKISYWMNKAQGEMSRLRMASWFFNVHNMYSAPYSLHIEGHVDYRRARDLYYNRDDSYKLGAGFAKPIVNTLSGFMGTPTFTCDDEGAQEDFDAFTSGLISIMQRVHQKNLVDGEVFLRLVNLKADTTLYPENKTQTRLSCAIIPPEQIPTGGLEYDPVTHEYTAVTILTKNKWIDQSGDKQEYTFRQRITPDEIVTTVDGKAPEGLESSQEANPWGFIPIVHFRNEPDETELHGYSELEPIEPFLKAYHDVMIHAISGSKMHSTPKVAFKVSDVAKFMQNNFPQAFKDLKEGKQASIDLQGKELFLLKNDEDAGFIECASAIGDTATLLQFIFYCIIDTSEVPEFAFGVHISSSQASTKEQSPILIRRISRKREQVEDSWKLFARMALAMLSRITGKAHKSYATEVTWDAVMDRDEQAAAQTLYSVTQALSLALSSNSISLQSAVDFLGRYIDTMETWEGEDGKEGEKERIEQTRLLNMPVEESYTQDQQIKSIDEELNKGAGGGTDSGGENE</sequence>
<dbReference type="InterPro" id="IPR021145">
    <property type="entry name" value="Portal_protein_SPP1_Gp6-like"/>
</dbReference>
<protein>
    <submittedName>
        <fullName evidence="2">Phage portal protein, SPP1 Gp6-like</fullName>
    </submittedName>
</protein>
<gene>
    <name evidence="2" type="ORF">SAMN02745170_02040</name>
</gene>
<dbReference type="RefSeq" id="WP_149734797.1">
    <property type="nucleotide sequence ID" value="NZ_FQZD01000014.1"/>
</dbReference>
<evidence type="ECO:0000313" key="3">
    <source>
        <dbReference type="Proteomes" id="UP000322917"/>
    </source>
</evidence>
<dbReference type="EMBL" id="FQZD01000014">
    <property type="protein sequence ID" value="SHJ23538.1"/>
    <property type="molecule type" value="Genomic_DNA"/>
</dbReference>
<dbReference type="Pfam" id="PF05133">
    <property type="entry name" value="SPP1_portal"/>
    <property type="match status" value="1"/>
</dbReference>
<reference evidence="2 3" key="1">
    <citation type="submission" date="2016-11" db="EMBL/GenBank/DDBJ databases">
        <authorList>
            <person name="Varghese N."/>
            <person name="Submissions S."/>
        </authorList>
    </citation>
    <scope>NUCLEOTIDE SEQUENCE [LARGE SCALE GENOMIC DNA]</scope>
    <source>
        <strain evidence="2 3">DSM 15287</strain>
    </source>
</reference>
<dbReference type="Proteomes" id="UP000322917">
    <property type="component" value="Unassembled WGS sequence"/>
</dbReference>
<accession>A0A1M6HN10</accession>
<dbReference type="OrthoDB" id="2498461at2"/>